<dbReference type="AlphaFoldDB" id="A0A7Z2GQ56"/>
<proteinExistence type="predicted"/>
<keyword evidence="2" id="KW-1185">Reference proteome</keyword>
<sequence>MRETPILPFPRFIIIRARARRAWRPVTALLSCGCVALAGCGGGGSSGNPGSTAAKVAIQPMSTGYFSDPYPIHTVTPNSASTVPAFSGTTKQLLTCAGSLQPNCFTGTAMTIDGSAFAAQATAAGTSISGFENLNVYQDSSGAWQMAVTAHIAGPSTNPPNQRSWNVILHASPGPANPSTGIPTAWVADAVLKGKIGAWGQANYDGKYVEDSGTLYLVYSGVMADQTNGIMAQAMQSATVAASSAPVPLLGDETSNGGYNSELFYGLGSGKTYKQIETGNITKVQGKYVMTYSVGGYNQPDYKAGIAWSDHFLPTTAGAYYKRAQKLDTAGVWGQPNHAEVAYLLQSQEAQWPNYVADQVLAPGVPSIVSDTGGQTYLVFAGYAPSDAPTQDGLYIGSHRRPYYVRLNVQIPPNATVDGTAAQDLTNWVQPVTSP</sequence>
<dbReference type="SUPFAM" id="SSF75005">
    <property type="entry name" value="Arabinanase/levansucrase/invertase"/>
    <property type="match status" value="1"/>
</dbReference>
<reference evidence="1 2" key="1">
    <citation type="submission" date="2019-12" db="EMBL/GenBank/DDBJ databases">
        <title>Paraburkholderia acidiphila 7Q-K02 sp. nov and Paraburkholderia acidisoli DHF22 sp. nov., two strains isolated from forest soil.</title>
        <authorList>
            <person name="Gao Z."/>
            <person name="Qiu L."/>
        </authorList>
    </citation>
    <scope>NUCLEOTIDE SEQUENCE [LARGE SCALE GENOMIC DNA]</scope>
    <source>
        <strain evidence="1 2">DHF22</strain>
    </source>
</reference>
<evidence type="ECO:0000313" key="2">
    <source>
        <dbReference type="Proteomes" id="UP000433577"/>
    </source>
</evidence>
<accession>A0A7Z2GQ56</accession>
<name>A0A7Z2GQ56_9BURK</name>
<evidence type="ECO:0008006" key="3">
    <source>
        <dbReference type="Google" id="ProtNLM"/>
    </source>
</evidence>
<dbReference type="EMBL" id="CP046916">
    <property type="protein sequence ID" value="QGZ65938.1"/>
    <property type="molecule type" value="Genomic_DNA"/>
</dbReference>
<evidence type="ECO:0000313" key="1">
    <source>
        <dbReference type="EMBL" id="QGZ65938.1"/>
    </source>
</evidence>
<dbReference type="RefSeq" id="WP_158956896.1">
    <property type="nucleotide sequence ID" value="NZ_CP046916.1"/>
</dbReference>
<gene>
    <name evidence="1" type="ORF">FAZ98_29360</name>
</gene>
<dbReference type="KEGG" id="pacs:FAZ98_29360"/>
<organism evidence="1 2">
    <name type="scientific">Paraburkholderia acidisoli</name>
    <dbReference type="NCBI Taxonomy" id="2571748"/>
    <lineage>
        <taxon>Bacteria</taxon>
        <taxon>Pseudomonadati</taxon>
        <taxon>Pseudomonadota</taxon>
        <taxon>Betaproteobacteria</taxon>
        <taxon>Burkholderiales</taxon>
        <taxon>Burkholderiaceae</taxon>
        <taxon>Paraburkholderia</taxon>
    </lineage>
</organism>
<dbReference type="OrthoDB" id="9204510at2"/>
<dbReference type="Proteomes" id="UP000433577">
    <property type="component" value="Chromosome 4"/>
</dbReference>
<dbReference type="InterPro" id="IPR023296">
    <property type="entry name" value="Glyco_hydro_beta-prop_sf"/>
</dbReference>
<protein>
    <recommendedName>
        <fullName evidence="3">DUF4185 domain-containing protein</fullName>
    </recommendedName>
</protein>
<dbReference type="Gene3D" id="2.115.10.20">
    <property type="entry name" value="Glycosyl hydrolase domain, family 43"/>
    <property type="match status" value="1"/>
</dbReference>